<evidence type="ECO:0000256" key="2">
    <source>
        <dbReference type="ARBA" id="ARBA00022679"/>
    </source>
</evidence>
<evidence type="ECO:0000256" key="1">
    <source>
        <dbReference type="ARBA" id="ARBA00010990"/>
    </source>
</evidence>
<dbReference type="GO" id="GO:0008897">
    <property type="term" value="F:holo-[acyl-carrier-protein] synthase activity"/>
    <property type="evidence" value="ECO:0007669"/>
    <property type="project" value="InterPro"/>
</dbReference>
<feature type="domain" description="4'-phosphopantetheinyl transferase" evidence="3">
    <location>
        <begin position="104"/>
        <end position="201"/>
    </location>
</feature>
<dbReference type="Gene3D" id="3.90.470.20">
    <property type="entry name" value="4'-phosphopantetheinyl transferase domain"/>
    <property type="match status" value="2"/>
</dbReference>
<evidence type="ECO:0000259" key="4">
    <source>
        <dbReference type="Pfam" id="PF22624"/>
    </source>
</evidence>
<dbReference type="Pfam" id="PF01648">
    <property type="entry name" value="ACPS"/>
    <property type="match status" value="1"/>
</dbReference>
<keyword evidence="6" id="KW-1185">Reference proteome</keyword>
<evidence type="ECO:0000259" key="3">
    <source>
        <dbReference type="Pfam" id="PF01648"/>
    </source>
</evidence>
<dbReference type="EMBL" id="MIKC01000006">
    <property type="protein sequence ID" value="OEG23183.1"/>
    <property type="molecule type" value="Genomic_DNA"/>
</dbReference>
<comment type="caution">
    <text evidence="5">The sequence shown here is derived from an EMBL/GenBank/DDBJ whole genome shotgun (WGS) entry which is preliminary data.</text>
</comment>
<dbReference type="InterPro" id="IPR008278">
    <property type="entry name" value="4-PPantetheinyl_Trfase_dom"/>
</dbReference>
<dbReference type="GO" id="GO:0000287">
    <property type="term" value="F:magnesium ion binding"/>
    <property type="evidence" value="ECO:0007669"/>
    <property type="project" value="InterPro"/>
</dbReference>
<dbReference type="GO" id="GO:0019878">
    <property type="term" value="P:lysine biosynthetic process via aminoadipic acid"/>
    <property type="evidence" value="ECO:0007669"/>
    <property type="project" value="TreeGrafter"/>
</dbReference>
<sequence>MLITHLMKLDCSLKTDTYSKWYHLLELEKQYKIAKFCFPDDRLRSLTAGILLRSMLSNYCGLTLSELTFSTSKLGKPFLISHPTIFFNLTHSASYVACSISSAPVGIDIEKMVQINIKEIATFFSISEQDYIFSKGSEQKRLDAFYSIWTLKEAFSKKMGCGLSIPLDSYSFSLSGKTISLSTHLKNNAQFSSQSIEKHYKFGLCSPILSENNEKRLTLTELIETIPF</sequence>
<dbReference type="PANTHER" id="PTHR12215">
    <property type="entry name" value="PHOSPHOPANTETHEINE TRANSFERASE"/>
    <property type="match status" value="1"/>
</dbReference>
<dbReference type="Proteomes" id="UP000094469">
    <property type="component" value="Unassembled WGS sequence"/>
</dbReference>
<feature type="domain" description="4'-phosphopantetheinyl transferase N-terminal" evidence="4">
    <location>
        <begin position="17"/>
        <end position="98"/>
    </location>
</feature>
<organism evidence="5 6">
    <name type="scientific">Enterococcus ureilyticus</name>
    <dbReference type="NCBI Taxonomy" id="1131292"/>
    <lineage>
        <taxon>Bacteria</taxon>
        <taxon>Bacillati</taxon>
        <taxon>Bacillota</taxon>
        <taxon>Bacilli</taxon>
        <taxon>Lactobacillales</taxon>
        <taxon>Enterococcaceae</taxon>
        <taxon>Enterococcus</taxon>
    </lineage>
</organism>
<dbReference type="STRING" id="1131292.BCR24_12780"/>
<dbReference type="Pfam" id="PF22624">
    <property type="entry name" value="AASDHPPT_N"/>
    <property type="match status" value="1"/>
</dbReference>
<keyword evidence="2" id="KW-0808">Transferase</keyword>
<dbReference type="AlphaFoldDB" id="A0A1E5HE16"/>
<dbReference type="GO" id="GO:0005829">
    <property type="term" value="C:cytosol"/>
    <property type="evidence" value="ECO:0007669"/>
    <property type="project" value="TreeGrafter"/>
</dbReference>
<dbReference type="InterPro" id="IPR050559">
    <property type="entry name" value="P-Pant_transferase_sf"/>
</dbReference>
<reference evidence="6" key="1">
    <citation type="submission" date="2016-09" db="EMBL/GenBank/DDBJ databases">
        <authorList>
            <person name="Gulvik C.A."/>
        </authorList>
    </citation>
    <scope>NUCLEOTIDE SEQUENCE [LARGE SCALE GENOMIC DNA]</scope>
    <source>
        <strain evidence="6">LMG 26676</strain>
    </source>
</reference>
<dbReference type="PANTHER" id="PTHR12215:SF10">
    <property type="entry name" value="L-AMINOADIPATE-SEMIALDEHYDE DEHYDROGENASE-PHOSPHOPANTETHEINYL TRANSFERASE"/>
    <property type="match status" value="1"/>
</dbReference>
<dbReference type="InterPro" id="IPR037143">
    <property type="entry name" value="4-PPantetheinyl_Trfase_dom_sf"/>
</dbReference>
<protein>
    <submittedName>
        <fullName evidence="5">Uncharacterized protein</fullName>
    </submittedName>
</protein>
<evidence type="ECO:0000313" key="5">
    <source>
        <dbReference type="EMBL" id="OEG23183.1"/>
    </source>
</evidence>
<dbReference type="RefSeq" id="WP_069639371.1">
    <property type="nucleotide sequence ID" value="NZ_JAFBEZ010000014.1"/>
</dbReference>
<dbReference type="InterPro" id="IPR055066">
    <property type="entry name" value="AASDHPPT_N"/>
</dbReference>
<proteinExistence type="inferred from homology"/>
<accession>A0A1E5HE16</accession>
<name>A0A1E5HE16_9ENTE</name>
<gene>
    <name evidence="5" type="ORF">BCR24_12780</name>
</gene>
<evidence type="ECO:0000313" key="6">
    <source>
        <dbReference type="Proteomes" id="UP000094469"/>
    </source>
</evidence>
<comment type="similarity">
    <text evidence="1">Belongs to the P-Pant transferase superfamily. Gsp/Sfp/HetI/AcpT family.</text>
</comment>
<dbReference type="SUPFAM" id="SSF56214">
    <property type="entry name" value="4'-phosphopantetheinyl transferase"/>
    <property type="match status" value="2"/>
</dbReference>